<gene>
    <name evidence="1" type="ORF">QYS47_34275</name>
</gene>
<evidence type="ECO:0000313" key="1">
    <source>
        <dbReference type="EMBL" id="WNB17557.1"/>
    </source>
</evidence>
<proteinExistence type="predicted"/>
<dbReference type="Proteomes" id="UP001232019">
    <property type="component" value="Chromosome"/>
</dbReference>
<reference evidence="1" key="1">
    <citation type="submission" date="2023-08" db="EMBL/GenBank/DDBJ databases">
        <title>Comparative genomics and taxonomic characterization of three novel marine species of genus Marivirga.</title>
        <authorList>
            <person name="Muhammad N."/>
            <person name="Kim S.-G."/>
        </authorList>
    </citation>
    <scope>NUCLEOTIDE SEQUENCE</scope>
    <source>
        <strain evidence="1">BKB1-2</strain>
    </source>
</reference>
<sequence>MSGNKTVDDSQISIYPEGKYKTTFMVLSMSSFELGMVVELKEFNQVQLTNVKIPVKLGKHPPLIKINVYELADNGRPSNLITSRTNKVYARKIK</sequence>
<dbReference type="RefSeq" id="WP_322347047.1">
    <property type="nucleotide sequence ID" value="NZ_CP129968.2"/>
</dbReference>
<dbReference type="AlphaFoldDB" id="A0AA52EXW3"/>
<protein>
    <submittedName>
        <fullName evidence="1">Uncharacterized protein</fullName>
    </submittedName>
</protein>
<dbReference type="EMBL" id="CP129968">
    <property type="protein sequence ID" value="WNB17557.1"/>
    <property type="molecule type" value="Genomic_DNA"/>
</dbReference>
<accession>A0AA52EXW3</accession>
<name>A0AA52EXW3_9BACT</name>
<organism evidence="1">
    <name type="scientific">Marivirga arenosa</name>
    <dbReference type="NCBI Taxonomy" id="3059076"/>
    <lineage>
        <taxon>Bacteria</taxon>
        <taxon>Pseudomonadati</taxon>
        <taxon>Bacteroidota</taxon>
        <taxon>Cytophagia</taxon>
        <taxon>Cytophagales</taxon>
        <taxon>Marivirgaceae</taxon>
        <taxon>Marivirga</taxon>
    </lineage>
</organism>
<dbReference type="KEGG" id="marp:QYS47_34275"/>